<dbReference type="EMBL" id="CM001881">
    <property type="protein sequence ID" value="EOY22130.1"/>
    <property type="molecule type" value="Genomic_DNA"/>
</dbReference>
<dbReference type="AlphaFoldDB" id="A0A061FX83"/>
<proteinExistence type="predicted"/>
<reference evidence="1 2" key="1">
    <citation type="journal article" date="2013" name="Genome Biol.">
        <title>The genome sequence of the most widely cultivated cacao type and its use to identify candidate genes regulating pod color.</title>
        <authorList>
            <person name="Motamayor J.C."/>
            <person name="Mockaitis K."/>
            <person name="Schmutz J."/>
            <person name="Haiminen N."/>
            <person name="Iii D.L."/>
            <person name="Cornejo O."/>
            <person name="Findley S.D."/>
            <person name="Zheng P."/>
            <person name="Utro F."/>
            <person name="Royaert S."/>
            <person name="Saski C."/>
            <person name="Jenkins J."/>
            <person name="Podicheti R."/>
            <person name="Zhao M."/>
            <person name="Scheffler B.E."/>
            <person name="Stack J.C."/>
            <person name="Feltus F.A."/>
            <person name="Mustiga G.M."/>
            <person name="Amores F."/>
            <person name="Phillips W."/>
            <person name="Marelli J.P."/>
            <person name="May G.D."/>
            <person name="Shapiro H."/>
            <person name="Ma J."/>
            <person name="Bustamante C.D."/>
            <person name="Schnell R.J."/>
            <person name="Main D."/>
            <person name="Gilbert D."/>
            <person name="Parida L."/>
            <person name="Kuhn D.N."/>
        </authorList>
    </citation>
    <scope>NUCLEOTIDE SEQUENCE [LARGE SCALE GENOMIC DNA]</scope>
    <source>
        <strain evidence="2">cv. Matina 1-6</strain>
    </source>
</reference>
<accession>A0A061FX83</accession>
<organism evidence="1 2">
    <name type="scientific">Theobroma cacao</name>
    <name type="common">Cacao</name>
    <name type="synonym">Cocoa</name>
    <dbReference type="NCBI Taxonomy" id="3641"/>
    <lineage>
        <taxon>Eukaryota</taxon>
        <taxon>Viridiplantae</taxon>
        <taxon>Streptophyta</taxon>
        <taxon>Embryophyta</taxon>
        <taxon>Tracheophyta</taxon>
        <taxon>Spermatophyta</taxon>
        <taxon>Magnoliopsida</taxon>
        <taxon>eudicotyledons</taxon>
        <taxon>Gunneridae</taxon>
        <taxon>Pentapetalae</taxon>
        <taxon>rosids</taxon>
        <taxon>malvids</taxon>
        <taxon>Malvales</taxon>
        <taxon>Malvaceae</taxon>
        <taxon>Byttnerioideae</taxon>
        <taxon>Theobroma</taxon>
    </lineage>
</organism>
<dbReference type="Gramene" id="EOY22130">
    <property type="protein sequence ID" value="EOY22130"/>
    <property type="gene ID" value="TCM_014331"/>
</dbReference>
<evidence type="ECO:0000313" key="1">
    <source>
        <dbReference type="EMBL" id="EOY22130.1"/>
    </source>
</evidence>
<dbReference type="Proteomes" id="UP000026915">
    <property type="component" value="Chromosome 3"/>
</dbReference>
<dbReference type="InParanoid" id="A0A061FX83"/>
<gene>
    <name evidence="1" type="ORF">TCM_014331</name>
</gene>
<protein>
    <submittedName>
        <fullName evidence="1">Uncharacterized protein</fullName>
    </submittedName>
</protein>
<evidence type="ECO:0000313" key="2">
    <source>
        <dbReference type="Proteomes" id="UP000026915"/>
    </source>
</evidence>
<dbReference type="HOGENOM" id="CLU_2532001_0_0_1"/>
<sequence length="84" mass="9649">MIVRQLCLAKLLNIFASKTRPRIMSLKKKLNVFSQDGKTIVEYLQYMKGITDERALAQALIATDDLVIFIFKWLGGRLKGNLNY</sequence>
<name>A0A061FX83_THECC</name>
<keyword evidence="2" id="KW-1185">Reference proteome</keyword>